<name>A0ABX6IGZ7_9ACTN</name>
<protein>
    <recommendedName>
        <fullName evidence="4">RDD family protein</fullName>
    </recommendedName>
</protein>
<organism evidence="2 3">
    <name type="scientific">Gordonia pseudamarae</name>
    <dbReference type="NCBI Taxonomy" id="2831662"/>
    <lineage>
        <taxon>Bacteria</taxon>
        <taxon>Bacillati</taxon>
        <taxon>Actinomycetota</taxon>
        <taxon>Actinomycetes</taxon>
        <taxon>Mycobacteriales</taxon>
        <taxon>Gordoniaceae</taxon>
        <taxon>Gordonia</taxon>
    </lineage>
</organism>
<evidence type="ECO:0008006" key="4">
    <source>
        <dbReference type="Google" id="ProtNLM"/>
    </source>
</evidence>
<evidence type="ECO:0000313" key="3">
    <source>
        <dbReference type="Proteomes" id="UP001059836"/>
    </source>
</evidence>
<evidence type="ECO:0000256" key="1">
    <source>
        <dbReference type="SAM" id="Phobius"/>
    </source>
</evidence>
<gene>
    <name evidence="2" type="ORF">GII31_05430</name>
</gene>
<dbReference type="EMBL" id="CP045809">
    <property type="protein sequence ID" value="QHN34421.1"/>
    <property type="molecule type" value="Genomic_DNA"/>
</dbReference>
<keyword evidence="1" id="KW-0472">Membrane</keyword>
<sequence>MFSSTGVVVHPRRWQWVLAKCAIVMDMMAVGALIVVMLIRAVLLMLPFQLPEQFGWVAWYLAAFAALTVQLAAIALQVVLSTVLVSGVPGTAPGTWREQIVTVIRVREIQLMVLAYGGMSVGALVHSHAGHPAAVVAAVIPFLVSLNAFKLLLDDVRTEEPLRKHPSIIDPRVGLAYDPSPEFVGSFWYDPAQIRTLSTAKACLSMVEQARVVRWAVHGTTLVISAVVVREVTGAETWADSFWLLGAVVATSLVSHVADGHTELRDLRRRYRECVIRLEREAVE</sequence>
<feature type="transmembrane region" description="Helical" evidence="1">
    <location>
        <begin position="21"/>
        <end position="46"/>
    </location>
</feature>
<feature type="transmembrane region" description="Helical" evidence="1">
    <location>
        <begin position="133"/>
        <end position="153"/>
    </location>
</feature>
<accession>A0ABX6IGZ7</accession>
<dbReference type="RefSeq" id="WP_213247506.1">
    <property type="nucleotide sequence ID" value="NZ_CP045806.1"/>
</dbReference>
<reference evidence="2" key="1">
    <citation type="journal article" date="2021" name="Nat. Microbiol.">
        <title>Cocultivation of an ultrasmall environmental parasitic bacterium with lytic ability against bacteria associated with wastewater foams.</title>
        <authorList>
            <person name="Batinovic S."/>
            <person name="Rose J.J.A."/>
            <person name="Ratcliffe J."/>
            <person name="Seviour R.J."/>
            <person name="Petrovski S."/>
        </authorList>
    </citation>
    <scope>NUCLEOTIDE SEQUENCE</scope>
    <source>
        <strain evidence="2">CON9</strain>
    </source>
</reference>
<feature type="transmembrane region" description="Helical" evidence="1">
    <location>
        <begin position="58"/>
        <end position="88"/>
    </location>
</feature>
<evidence type="ECO:0000313" key="2">
    <source>
        <dbReference type="EMBL" id="QHN34421.1"/>
    </source>
</evidence>
<proteinExistence type="predicted"/>
<keyword evidence="1" id="KW-0812">Transmembrane</keyword>
<keyword evidence="3" id="KW-1185">Reference proteome</keyword>
<dbReference type="Proteomes" id="UP001059836">
    <property type="component" value="Chromosome"/>
</dbReference>
<keyword evidence="1" id="KW-1133">Transmembrane helix</keyword>